<dbReference type="Proteomes" id="UP000016570">
    <property type="component" value="Unassembled WGS sequence"/>
</dbReference>
<dbReference type="EMBL" id="BATJ01000001">
    <property type="protein sequence ID" value="GAD65297.1"/>
    <property type="molecule type" value="Genomic_DNA"/>
</dbReference>
<proteinExistence type="predicted"/>
<evidence type="ECO:0000256" key="1">
    <source>
        <dbReference type="ARBA" id="ARBA00022729"/>
    </source>
</evidence>
<evidence type="ECO:0000313" key="2">
    <source>
        <dbReference type="EMBL" id="GAD65297.1"/>
    </source>
</evidence>
<protein>
    <recommendedName>
        <fullName evidence="4">Transcriptional initiation protein Tat</fullName>
    </recommendedName>
</protein>
<dbReference type="NCBIfam" id="TIGR01409">
    <property type="entry name" value="TAT_signal_seq"/>
    <property type="match status" value="1"/>
</dbReference>
<dbReference type="InterPro" id="IPR006311">
    <property type="entry name" value="TAT_signal"/>
</dbReference>
<dbReference type="eggNOG" id="ENOG5033B11">
    <property type="taxonomic scope" value="Bacteria"/>
</dbReference>
<gene>
    <name evidence="2" type="ORF">VPR01S_01_00690</name>
</gene>
<comment type="caution">
    <text evidence="2">The sequence shown here is derived from an EMBL/GenBank/DDBJ whole genome shotgun (WGS) entry which is preliminary data.</text>
</comment>
<keyword evidence="3" id="KW-1185">Reference proteome</keyword>
<evidence type="ECO:0000313" key="3">
    <source>
        <dbReference type="Proteomes" id="UP000016570"/>
    </source>
</evidence>
<reference evidence="2 3" key="1">
    <citation type="submission" date="2013-09" db="EMBL/GenBank/DDBJ databases">
        <title>Whole genome shotgun sequence of Vibrio proteolyticus NBRC 13287.</title>
        <authorList>
            <person name="Isaki S."/>
            <person name="Hosoyama A."/>
            <person name="Numata M."/>
            <person name="Hashimoto M."/>
            <person name="Hosoyama Y."/>
            <person name="Tsuchikane K."/>
            <person name="Noguchi M."/>
            <person name="Hirakata S."/>
            <person name="Ichikawa N."/>
            <person name="Ohji S."/>
            <person name="Yamazoe A."/>
            <person name="Fujita N."/>
        </authorList>
    </citation>
    <scope>NUCLEOTIDE SEQUENCE [LARGE SCALE GENOMIC DNA]</scope>
    <source>
        <strain evidence="2 3">NBRC 13287</strain>
    </source>
</reference>
<accession>U2ZW33</accession>
<dbReference type="STRING" id="1219065.VPR01S_01_00690"/>
<dbReference type="PIRSF" id="PIRSF036704">
    <property type="entry name" value="UCP036704"/>
    <property type="match status" value="1"/>
</dbReference>
<organism evidence="2 3">
    <name type="scientific">Vibrio proteolyticus NBRC 13287</name>
    <dbReference type="NCBI Taxonomy" id="1219065"/>
    <lineage>
        <taxon>Bacteria</taxon>
        <taxon>Pseudomonadati</taxon>
        <taxon>Pseudomonadota</taxon>
        <taxon>Gammaproteobacteria</taxon>
        <taxon>Vibrionales</taxon>
        <taxon>Vibrionaceae</taxon>
        <taxon>Vibrio</taxon>
    </lineage>
</organism>
<dbReference type="AlphaFoldDB" id="U2ZW33"/>
<dbReference type="PROSITE" id="PS51318">
    <property type="entry name" value="TAT"/>
    <property type="match status" value="1"/>
</dbReference>
<keyword evidence="1" id="KW-0732">Signal</keyword>
<dbReference type="NCBIfam" id="TIGR02811">
    <property type="entry name" value="formate_TAT"/>
    <property type="match status" value="1"/>
</dbReference>
<dbReference type="InterPro" id="IPR019546">
    <property type="entry name" value="TAT_signal_bac_arc"/>
</dbReference>
<dbReference type="InterPro" id="IPR014177">
    <property type="entry name" value="Formate_DH_TAT-contain"/>
</dbReference>
<name>U2ZW33_VIBPR</name>
<dbReference type="RefSeq" id="WP_021703289.1">
    <property type="nucleotide sequence ID" value="NZ_BATJ01000001.1"/>
</dbReference>
<sequence>MKKKSEINESRRDLLKGFTTAVVAGAVVAGTAKVATASEVEAPKTEVKKTGYHETQHIRDYYDSL</sequence>
<evidence type="ECO:0008006" key="4">
    <source>
        <dbReference type="Google" id="ProtNLM"/>
    </source>
</evidence>